<comment type="caution">
    <text evidence="3">The sequence shown here is derived from an EMBL/GenBank/DDBJ whole genome shotgun (WGS) entry which is preliminary data.</text>
</comment>
<feature type="region of interest" description="Disordered" evidence="2">
    <location>
        <begin position="295"/>
        <end position="315"/>
    </location>
</feature>
<comment type="subcellular location">
    <subcellularLocation>
        <location evidence="1">Cell membrane</location>
        <topology evidence="1">Multi-pass membrane protein</topology>
    </subcellularLocation>
</comment>
<dbReference type="InterPro" id="IPR002994">
    <property type="entry name" value="Surf1/Shy1"/>
</dbReference>
<keyword evidence="1" id="KW-1133">Transmembrane helix</keyword>
<dbReference type="AlphaFoldDB" id="A0A7J5C136"/>
<keyword evidence="1" id="KW-0812">Transmembrane</keyword>
<accession>A0A7J5C136</accession>
<reference evidence="3 4" key="1">
    <citation type="submission" date="2019-09" db="EMBL/GenBank/DDBJ databases">
        <title>Phylogeny of genus Pseudoclavibacter and closely related genus.</title>
        <authorList>
            <person name="Li Y."/>
        </authorList>
    </citation>
    <scope>NUCLEOTIDE SEQUENCE [LARGE SCALE GENOMIC DNA]</scope>
    <source>
        <strain evidence="3 4">DSM 23821</strain>
    </source>
</reference>
<dbReference type="RefSeq" id="WP_158039290.1">
    <property type="nucleotide sequence ID" value="NZ_JACCFV010000001.1"/>
</dbReference>
<organism evidence="3 4">
    <name type="scientific">Pseudoclavibacter chungangensis</name>
    <dbReference type="NCBI Taxonomy" id="587635"/>
    <lineage>
        <taxon>Bacteria</taxon>
        <taxon>Bacillati</taxon>
        <taxon>Actinomycetota</taxon>
        <taxon>Actinomycetes</taxon>
        <taxon>Micrococcales</taxon>
        <taxon>Microbacteriaceae</taxon>
        <taxon>Pseudoclavibacter</taxon>
    </lineage>
</organism>
<evidence type="ECO:0000256" key="1">
    <source>
        <dbReference type="RuleBase" id="RU363076"/>
    </source>
</evidence>
<evidence type="ECO:0000313" key="3">
    <source>
        <dbReference type="EMBL" id="KAB1662344.1"/>
    </source>
</evidence>
<keyword evidence="1" id="KW-1003">Cell membrane</keyword>
<evidence type="ECO:0000256" key="2">
    <source>
        <dbReference type="SAM" id="MobiDB-lite"/>
    </source>
</evidence>
<protein>
    <recommendedName>
        <fullName evidence="1">SURF1-like protein</fullName>
    </recommendedName>
</protein>
<comment type="caution">
    <text evidence="1">Lacks conserved residue(s) required for the propagation of feature annotation.</text>
</comment>
<feature type="transmembrane region" description="Helical" evidence="1">
    <location>
        <begin position="242"/>
        <end position="260"/>
    </location>
</feature>
<comment type="similarity">
    <text evidence="1">Belongs to the SURF1 family.</text>
</comment>
<dbReference type="EMBL" id="WBJZ01000002">
    <property type="protein sequence ID" value="KAB1662344.1"/>
    <property type="molecule type" value="Genomic_DNA"/>
</dbReference>
<dbReference type="GO" id="GO:0005886">
    <property type="term" value="C:plasma membrane"/>
    <property type="evidence" value="ECO:0007669"/>
    <property type="project" value="UniProtKB-SubCell"/>
</dbReference>
<sequence length="315" mass="33826">MLRVLARPKWIGALVLALVVASLFAWLGKWQLDSAIRSVQGEDVPAASQPALGLGELATPQEGLYDASIGRAVTFEGVVDPRDFDVVHNRLQGEALGVWVVGHVLVTDDGTREYVIGDASAAAPGLAVVVGWAPDEATGRAVVERLAAETPSLEEGEVQSFAGRLEYGQAPERPRGESADDAVVTMAPAQLVNRWAEHRTPAYGSYVILEKATGLASDATSAIEPVQFGSSQANPQFNLLNVFYAIEWAVFAIFAIFIWWRLARDEYGRELAAAGTAEDALALEIRREKLRALAARRREQDAEQAGPAQPPADGS</sequence>
<proteinExistence type="inferred from homology"/>
<gene>
    <name evidence="3" type="ORF">F8O01_02475</name>
</gene>
<evidence type="ECO:0000313" key="4">
    <source>
        <dbReference type="Proteomes" id="UP000467240"/>
    </source>
</evidence>
<name>A0A7J5C136_9MICO</name>
<dbReference type="OrthoDB" id="3266379at2"/>
<dbReference type="Pfam" id="PF02104">
    <property type="entry name" value="SURF1"/>
    <property type="match status" value="1"/>
</dbReference>
<dbReference type="Proteomes" id="UP000467240">
    <property type="component" value="Unassembled WGS sequence"/>
</dbReference>
<keyword evidence="4" id="KW-1185">Reference proteome</keyword>
<keyword evidence="1" id="KW-0472">Membrane</keyword>